<keyword evidence="1" id="KW-0812">Transmembrane</keyword>
<feature type="transmembrane region" description="Helical" evidence="1">
    <location>
        <begin position="105"/>
        <end position="127"/>
    </location>
</feature>
<dbReference type="Proteomes" id="UP000823674">
    <property type="component" value="Chromosome A03"/>
</dbReference>
<comment type="caution">
    <text evidence="2">The sequence shown here is derived from an EMBL/GenBank/DDBJ whole genome shotgun (WGS) entry which is preliminary data.</text>
</comment>
<keyword evidence="1" id="KW-0472">Membrane</keyword>
<proteinExistence type="predicted"/>
<organism evidence="2 3">
    <name type="scientific">Brassica rapa subsp. trilocularis</name>
    <dbReference type="NCBI Taxonomy" id="1813537"/>
    <lineage>
        <taxon>Eukaryota</taxon>
        <taxon>Viridiplantae</taxon>
        <taxon>Streptophyta</taxon>
        <taxon>Embryophyta</taxon>
        <taxon>Tracheophyta</taxon>
        <taxon>Spermatophyta</taxon>
        <taxon>Magnoliopsida</taxon>
        <taxon>eudicotyledons</taxon>
        <taxon>Gunneridae</taxon>
        <taxon>Pentapetalae</taxon>
        <taxon>rosids</taxon>
        <taxon>malvids</taxon>
        <taxon>Brassicales</taxon>
        <taxon>Brassicaceae</taxon>
        <taxon>Brassiceae</taxon>
        <taxon>Brassica</taxon>
    </lineage>
</organism>
<protein>
    <submittedName>
        <fullName evidence="2">Uncharacterized protein</fullName>
    </submittedName>
</protein>
<evidence type="ECO:0000313" key="2">
    <source>
        <dbReference type="EMBL" id="KAG5407163.1"/>
    </source>
</evidence>
<evidence type="ECO:0000256" key="1">
    <source>
        <dbReference type="SAM" id="Phobius"/>
    </source>
</evidence>
<accession>A0ABQ7N8F7</accession>
<reference evidence="2 3" key="1">
    <citation type="submission" date="2021-03" db="EMBL/GenBank/DDBJ databases">
        <authorList>
            <person name="King G.J."/>
            <person name="Bancroft I."/>
            <person name="Baten A."/>
            <person name="Bloomfield J."/>
            <person name="Borpatragohain P."/>
            <person name="He Z."/>
            <person name="Irish N."/>
            <person name="Irwin J."/>
            <person name="Liu K."/>
            <person name="Mauleon R.P."/>
            <person name="Moore J."/>
            <person name="Morris R."/>
            <person name="Ostergaard L."/>
            <person name="Wang B."/>
            <person name="Wells R."/>
        </authorList>
    </citation>
    <scope>NUCLEOTIDE SEQUENCE [LARGE SCALE GENOMIC DNA]</scope>
    <source>
        <strain evidence="2">R-o-18</strain>
        <tissue evidence="2">Leaf</tissue>
    </source>
</reference>
<keyword evidence="1" id="KW-1133">Transmembrane helix</keyword>
<sequence>IPTMCPEPRWALSSVAYGNQLQNKTHFGRMEMGNQSRSLLALWVNLLSMLLVIITLKERGADFLFTTQFMAPELQATVNEQMGVFRFDYAFASGWITMDISTQHISIAALVFISSLSRSLFCSVLFIGELNQFLRQSLVDICL</sequence>
<evidence type="ECO:0000313" key="3">
    <source>
        <dbReference type="Proteomes" id="UP000823674"/>
    </source>
</evidence>
<dbReference type="EMBL" id="JADBGQ010000003">
    <property type="protein sequence ID" value="KAG5407163.1"/>
    <property type="molecule type" value="Genomic_DNA"/>
</dbReference>
<feature type="transmembrane region" description="Helical" evidence="1">
    <location>
        <begin position="39"/>
        <end position="56"/>
    </location>
</feature>
<gene>
    <name evidence="2" type="primary">A03g507600.1_BraROA</name>
    <name evidence="2" type="ORF">IGI04_013282</name>
</gene>
<feature type="non-terminal residue" evidence="2">
    <location>
        <position position="1"/>
    </location>
</feature>
<keyword evidence="3" id="KW-1185">Reference proteome</keyword>
<name>A0ABQ7N8F7_BRACM</name>